<accession>A0A6J7JCM7</accession>
<feature type="region of interest" description="Disordered" evidence="1">
    <location>
        <begin position="37"/>
        <end position="60"/>
    </location>
</feature>
<dbReference type="EMBL" id="CAFBMW010000013">
    <property type="protein sequence ID" value="CAB4940394.1"/>
    <property type="molecule type" value="Genomic_DNA"/>
</dbReference>
<sequence length="154" mass="16626">MKTIVKIGLGIVLGFVLLIGGCAALIGGAASEVDKQMKEEAKESTSGKQSVASSDDKKSAAKNVIGNWTIENFNSIKFTEEYGSFATIPLKVRNSSDEADSPWFDIRLTDKRGDLVAEFTCIGNEFEPGQGGTVDCSTLDDFGPFKDWEIKDAF</sequence>
<protein>
    <submittedName>
        <fullName evidence="2">Unannotated protein</fullName>
    </submittedName>
</protein>
<reference evidence="2" key="1">
    <citation type="submission" date="2020-05" db="EMBL/GenBank/DDBJ databases">
        <authorList>
            <person name="Chiriac C."/>
            <person name="Salcher M."/>
            <person name="Ghai R."/>
            <person name="Kavagutti S V."/>
        </authorList>
    </citation>
    <scope>NUCLEOTIDE SEQUENCE</scope>
</reference>
<evidence type="ECO:0000256" key="1">
    <source>
        <dbReference type="SAM" id="MobiDB-lite"/>
    </source>
</evidence>
<dbReference type="PROSITE" id="PS51257">
    <property type="entry name" value="PROKAR_LIPOPROTEIN"/>
    <property type="match status" value="1"/>
</dbReference>
<evidence type="ECO:0000313" key="2">
    <source>
        <dbReference type="EMBL" id="CAB4940394.1"/>
    </source>
</evidence>
<proteinExistence type="predicted"/>
<name>A0A6J7JCM7_9ZZZZ</name>
<gene>
    <name evidence="2" type="ORF">UFOPK3662_01852</name>
</gene>
<organism evidence="2">
    <name type="scientific">freshwater metagenome</name>
    <dbReference type="NCBI Taxonomy" id="449393"/>
    <lineage>
        <taxon>unclassified sequences</taxon>
        <taxon>metagenomes</taxon>
        <taxon>ecological metagenomes</taxon>
    </lineage>
</organism>
<dbReference type="AlphaFoldDB" id="A0A6J7JCM7"/>